<dbReference type="Pfam" id="PF00072">
    <property type="entry name" value="Response_reg"/>
    <property type="match status" value="1"/>
</dbReference>
<dbReference type="GO" id="GO:0005524">
    <property type="term" value="F:ATP binding"/>
    <property type="evidence" value="ECO:0007669"/>
    <property type="project" value="UniProtKB-KW"/>
</dbReference>
<evidence type="ECO:0000256" key="3">
    <source>
        <dbReference type="ARBA" id="ARBA00022553"/>
    </source>
</evidence>
<dbReference type="SUPFAM" id="SSF47384">
    <property type="entry name" value="Homodimeric domain of signal transducing histidine kinase"/>
    <property type="match status" value="1"/>
</dbReference>
<dbReference type="SMART" id="SM00388">
    <property type="entry name" value="HisKA"/>
    <property type="match status" value="1"/>
</dbReference>
<dbReference type="CDD" id="cd12912">
    <property type="entry name" value="PDC2_MCP_like"/>
    <property type="match status" value="1"/>
</dbReference>
<comment type="catalytic activity">
    <reaction evidence="1">
        <text>ATP + protein L-histidine = ADP + protein N-phospho-L-histidine.</text>
        <dbReference type="EC" id="2.7.13.3"/>
    </reaction>
</comment>
<dbReference type="PANTHER" id="PTHR43065:SF46">
    <property type="entry name" value="C4-DICARBOXYLATE TRANSPORT SENSOR PROTEIN DCTB"/>
    <property type="match status" value="1"/>
</dbReference>
<evidence type="ECO:0000256" key="7">
    <source>
        <dbReference type="ARBA" id="ARBA00022840"/>
    </source>
</evidence>
<dbReference type="PROSITE" id="PS50112">
    <property type="entry name" value="PAS"/>
    <property type="match status" value="1"/>
</dbReference>
<keyword evidence="4 16" id="KW-0808">Transferase</keyword>
<keyword evidence="10" id="KW-0812">Transmembrane</keyword>
<evidence type="ECO:0000256" key="10">
    <source>
        <dbReference type="SAM" id="Phobius"/>
    </source>
</evidence>
<evidence type="ECO:0000256" key="2">
    <source>
        <dbReference type="ARBA" id="ARBA00012438"/>
    </source>
</evidence>
<evidence type="ECO:0000256" key="4">
    <source>
        <dbReference type="ARBA" id="ARBA00022679"/>
    </source>
</evidence>
<dbReference type="EC" id="2.7.13.3" evidence="2"/>
<dbReference type="InterPro" id="IPR001789">
    <property type="entry name" value="Sig_transdc_resp-reg_receiver"/>
</dbReference>
<evidence type="ECO:0000259" key="13">
    <source>
        <dbReference type="PROSITE" id="PS50112"/>
    </source>
</evidence>
<dbReference type="Gene3D" id="3.30.565.10">
    <property type="entry name" value="Histidine kinase-like ATPase, C-terminal domain"/>
    <property type="match status" value="1"/>
</dbReference>
<dbReference type="SMART" id="SM00387">
    <property type="entry name" value="HATPase_c"/>
    <property type="match status" value="1"/>
</dbReference>
<dbReference type="InterPro" id="IPR036890">
    <property type="entry name" value="HATPase_C_sf"/>
</dbReference>
<dbReference type="SMART" id="SM00091">
    <property type="entry name" value="PAS"/>
    <property type="match status" value="1"/>
</dbReference>
<dbReference type="PRINTS" id="PR00344">
    <property type="entry name" value="BCTRLSENSOR"/>
</dbReference>
<dbReference type="GO" id="GO:0006355">
    <property type="term" value="P:regulation of DNA-templated transcription"/>
    <property type="evidence" value="ECO:0007669"/>
    <property type="project" value="InterPro"/>
</dbReference>
<proteinExistence type="predicted"/>
<dbReference type="InterPro" id="IPR003661">
    <property type="entry name" value="HisK_dim/P_dom"/>
</dbReference>
<evidence type="ECO:0000256" key="8">
    <source>
        <dbReference type="ARBA" id="ARBA00023012"/>
    </source>
</evidence>
<dbReference type="PROSITE" id="PS50109">
    <property type="entry name" value="HIS_KIN"/>
    <property type="match status" value="1"/>
</dbReference>
<dbReference type="InterPro" id="IPR000014">
    <property type="entry name" value="PAS"/>
</dbReference>
<dbReference type="CDD" id="cd06225">
    <property type="entry name" value="HAMP"/>
    <property type="match status" value="1"/>
</dbReference>
<dbReference type="InterPro" id="IPR000700">
    <property type="entry name" value="PAS-assoc_C"/>
</dbReference>
<feature type="domain" description="PAC" evidence="14">
    <location>
        <begin position="475"/>
        <end position="527"/>
    </location>
</feature>
<evidence type="ECO:0000256" key="6">
    <source>
        <dbReference type="ARBA" id="ARBA00022777"/>
    </source>
</evidence>
<dbReference type="PROSITE" id="PS50113">
    <property type="entry name" value="PAC"/>
    <property type="match status" value="1"/>
</dbReference>
<sequence>MKSFFDLISIRGKLLLCYGSAFIFAIVLASTALHYMVRQTIETLIENELRSFTGSISTMLKASADITIKNHLRGIAQRNEDIVEYYYQRFLKGELSEEIAKRNVRRVLLSQQVGKTGYIYCVNSAGVAVVHGAPGVEGVNFSHRSFVQEQIRRKEGYLTYDWQNPDDPEPRPKALYMTYFEPWDWIISVSSYQEEFYDLINVDDFRESILGLRFGKTGYSYVLDGKGNVIIHPSYTGSIYDIEDEDLRATAAKIIDQKTGRIVYDWRNPGEDTLRKKIVMLNYIPELDWIVASSGYMDEFHGALIHIQNVIFVITVIVMAVVLMMTLWIGSVITSPLRRMMKHFSTGATGDFSVRMDDSARDEFGKLARYFNSFMETLQQFSGSLQEEVLEHRRSLEALRESEERFRLLAENSPDIIISLDQRGCISYVNPVVEKILGYTPHELAGKSFLVMARGQEANEYIRQFRKVRSGEILLDYTGVLVHKNGSVRHFIFCGAPATDGKGNMVGIEGVLKDITDRRNLEFQLQQVQKLEAVGTLAGGVAHDFNNILTAIRGSLDISLLMVDQNDPIMKNLQQIEKAVTRASDLTRQLLFFSRRQPVEMAPLNLNQSVDNILRIIERLIGENIAITLDLAPDLQPVMADGGNIEQVIMNLMINARDAMPEGGTITIRTRNATVRDEYVKTHPYARPGKFVCLSIEDTGIGMDSEVAEHIFEPFFTTKEQGKGTGLGLAVVYGIVKKHKGWIVADSRPGEGTVFTIFFPVSTEESSPEPGRHARNSGDTRGRGEKILVIEDDPSVLSFAGAALKGNGYTVLTAASATEARVVFHEHQDSLHLIFSDVVLPDKNGLDLVDEFEREKPGIRILMTSGYMDEKSLSRIIRDNNHRFLPKPYAMKDLINTVRALLDGPDQA</sequence>
<dbReference type="InterPro" id="IPR004358">
    <property type="entry name" value="Sig_transdc_His_kin-like_C"/>
</dbReference>
<dbReference type="GO" id="GO:0000155">
    <property type="term" value="F:phosphorelay sensor kinase activity"/>
    <property type="evidence" value="ECO:0007669"/>
    <property type="project" value="InterPro"/>
</dbReference>
<dbReference type="InterPro" id="IPR013767">
    <property type="entry name" value="PAS_fold"/>
</dbReference>
<dbReference type="SUPFAM" id="SSF52172">
    <property type="entry name" value="CheY-like"/>
    <property type="match status" value="1"/>
</dbReference>
<protein>
    <recommendedName>
        <fullName evidence="2">histidine kinase</fullName>
        <ecNumber evidence="2">2.7.13.3</ecNumber>
    </recommendedName>
</protein>
<keyword evidence="7" id="KW-0067">ATP-binding</keyword>
<dbReference type="CDD" id="cd00130">
    <property type="entry name" value="PAS"/>
    <property type="match status" value="1"/>
</dbReference>
<feature type="domain" description="Histidine kinase" evidence="11">
    <location>
        <begin position="540"/>
        <end position="763"/>
    </location>
</feature>
<dbReference type="Gene3D" id="1.10.287.130">
    <property type="match status" value="1"/>
</dbReference>
<accession>A0A485LWC2</accession>
<feature type="domain" description="HAMP" evidence="15">
    <location>
        <begin position="331"/>
        <end position="383"/>
    </location>
</feature>
<feature type="domain" description="PAS" evidence="13">
    <location>
        <begin position="402"/>
        <end position="450"/>
    </location>
</feature>
<dbReference type="InterPro" id="IPR005467">
    <property type="entry name" value="His_kinase_dom"/>
</dbReference>
<feature type="transmembrane region" description="Helical" evidence="10">
    <location>
        <begin position="310"/>
        <end position="333"/>
    </location>
</feature>
<evidence type="ECO:0000256" key="1">
    <source>
        <dbReference type="ARBA" id="ARBA00000085"/>
    </source>
</evidence>
<dbReference type="InterPro" id="IPR035965">
    <property type="entry name" value="PAS-like_dom_sf"/>
</dbReference>
<dbReference type="CDD" id="cd00082">
    <property type="entry name" value="HisKA"/>
    <property type="match status" value="1"/>
</dbReference>
<dbReference type="NCBIfam" id="TIGR00229">
    <property type="entry name" value="sensory_box"/>
    <property type="match status" value="1"/>
</dbReference>
<evidence type="ECO:0000259" key="12">
    <source>
        <dbReference type="PROSITE" id="PS50110"/>
    </source>
</evidence>
<keyword evidence="10" id="KW-0472">Membrane</keyword>
<dbReference type="SMART" id="SM00448">
    <property type="entry name" value="REC"/>
    <property type="match status" value="1"/>
</dbReference>
<dbReference type="Gene3D" id="6.10.340.10">
    <property type="match status" value="1"/>
</dbReference>
<dbReference type="Pfam" id="PF00672">
    <property type="entry name" value="HAMP"/>
    <property type="match status" value="1"/>
</dbReference>
<dbReference type="AlphaFoldDB" id="A0A485LWC2"/>
<dbReference type="SUPFAM" id="SSF55874">
    <property type="entry name" value="ATPase domain of HSP90 chaperone/DNA topoisomerase II/histidine kinase"/>
    <property type="match status" value="1"/>
</dbReference>
<dbReference type="Gene3D" id="3.40.50.2300">
    <property type="match status" value="1"/>
</dbReference>
<evidence type="ECO:0000313" key="16">
    <source>
        <dbReference type="EMBL" id="VFU12539.1"/>
    </source>
</evidence>
<gene>
    <name evidence="16" type="ORF">SCFA_140024</name>
</gene>
<dbReference type="Pfam" id="PF08269">
    <property type="entry name" value="dCache_2"/>
    <property type="match status" value="1"/>
</dbReference>
<feature type="compositionally biased region" description="Basic and acidic residues" evidence="9">
    <location>
        <begin position="770"/>
        <end position="784"/>
    </location>
</feature>
<evidence type="ECO:0000259" key="15">
    <source>
        <dbReference type="PROSITE" id="PS50885"/>
    </source>
</evidence>
<dbReference type="PANTHER" id="PTHR43065">
    <property type="entry name" value="SENSOR HISTIDINE KINASE"/>
    <property type="match status" value="1"/>
</dbReference>
<dbReference type="InterPro" id="IPR004010">
    <property type="entry name" value="Double_Cache_2"/>
</dbReference>
<dbReference type="CDD" id="cd00156">
    <property type="entry name" value="REC"/>
    <property type="match status" value="1"/>
</dbReference>
<dbReference type="SUPFAM" id="SSF55785">
    <property type="entry name" value="PYP-like sensor domain (PAS domain)"/>
    <property type="match status" value="1"/>
</dbReference>
<dbReference type="Pfam" id="PF00989">
    <property type="entry name" value="PAS"/>
    <property type="match status" value="1"/>
</dbReference>
<dbReference type="Pfam" id="PF00512">
    <property type="entry name" value="HisKA"/>
    <property type="match status" value="1"/>
</dbReference>
<evidence type="ECO:0000259" key="11">
    <source>
        <dbReference type="PROSITE" id="PS50109"/>
    </source>
</evidence>
<dbReference type="InterPro" id="IPR003660">
    <property type="entry name" value="HAMP_dom"/>
</dbReference>
<evidence type="ECO:0000259" key="14">
    <source>
        <dbReference type="PROSITE" id="PS50113"/>
    </source>
</evidence>
<dbReference type="PROSITE" id="PS50110">
    <property type="entry name" value="RESPONSE_REGULATORY"/>
    <property type="match status" value="1"/>
</dbReference>
<dbReference type="GO" id="GO:0016020">
    <property type="term" value="C:membrane"/>
    <property type="evidence" value="ECO:0007669"/>
    <property type="project" value="InterPro"/>
</dbReference>
<dbReference type="SMART" id="SM00304">
    <property type="entry name" value="HAMP"/>
    <property type="match status" value="1"/>
</dbReference>
<dbReference type="Gene3D" id="3.30.450.20">
    <property type="entry name" value="PAS domain"/>
    <property type="match status" value="3"/>
</dbReference>
<name>A0A485LWC2_9ZZZZ</name>
<keyword evidence="6 16" id="KW-0418">Kinase</keyword>
<evidence type="ECO:0000256" key="9">
    <source>
        <dbReference type="SAM" id="MobiDB-lite"/>
    </source>
</evidence>
<dbReference type="SUPFAM" id="SSF158472">
    <property type="entry name" value="HAMP domain-like"/>
    <property type="match status" value="1"/>
</dbReference>
<keyword evidence="3" id="KW-0597">Phosphoprotein</keyword>
<keyword evidence="8" id="KW-0902">Two-component regulatory system</keyword>
<dbReference type="EMBL" id="CAADRM010000046">
    <property type="protein sequence ID" value="VFU12539.1"/>
    <property type="molecule type" value="Genomic_DNA"/>
</dbReference>
<reference evidence="16" key="1">
    <citation type="submission" date="2019-03" db="EMBL/GenBank/DDBJ databases">
        <authorList>
            <person name="Hao L."/>
        </authorList>
    </citation>
    <scope>NUCLEOTIDE SEQUENCE</scope>
</reference>
<dbReference type="InterPro" id="IPR003594">
    <property type="entry name" value="HATPase_dom"/>
</dbReference>
<keyword evidence="10" id="KW-1133">Transmembrane helix</keyword>
<evidence type="ECO:0000256" key="5">
    <source>
        <dbReference type="ARBA" id="ARBA00022741"/>
    </source>
</evidence>
<feature type="region of interest" description="Disordered" evidence="9">
    <location>
        <begin position="763"/>
        <end position="784"/>
    </location>
</feature>
<dbReference type="PROSITE" id="PS50885">
    <property type="entry name" value="HAMP"/>
    <property type="match status" value="1"/>
</dbReference>
<keyword evidence="5" id="KW-0547">Nucleotide-binding</keyword>
<dbReference type="InterPro" id="IPR036097">
    <property type="entry name" value="HisK_dim/P_sf"/>
</dbReference>
<dbReference type="Pfam" id="PF02518">
    <property type="entry name" value="HATPase_c"/>
    <property type="match status" value="1"/>
</dbReference>
<organism evidence="16">
    <name type="scientific">anaerobic digester metagenome</name>
    <dbReference type="NCBI Taxonomy" id="1263854"/>
    <lineage>
        <taxon>unclassified sequences</taxon>
        <taxon>metagenomes</taxon>
        <taxon>ecological metagenomes</taxon>
    </lineage>
</organism>
<feature type="domain" description="Response regulatory" evidence="12">
    <location>
        <begin position="786"/>
        <end position="902"/>
    </location>
</feature>
<dbReference type="InterPro" id="IPR011006">
    <property type="entry name" value="CheY-like_superfamily"/>
</dbReference>